<dbReference type="AlphaFoldDB" id="A0A318K057"/>
<evidence type="ECO:0000313" key="4">
    <source>
        <dbReference type="EMBL" id="PXX59890.1"/>
    </source>
</evidence>
<protein>
    <submittedName>
        <fullName evidence="4">Ribosomal protein S18 acetylase RimI-like enzyme</fullName>
    </submittedName>
</protein>
<dbReference type="PROSITE" id="PS51186">
    <property type="entry name" value="GNAT"/>
    <property type="match status" value="1"/>
</dbReference>
<dbReference type="PANTHER" id="PTHR43800">
    <property type="entry name" value="PEPTIDYL-LYSINE N-ACETYLTRANSFERASE YJAB"/>
    <property type="match status" value="1"/>
</dbReference>
<keyword evidence="1" id="KW-0808">Transferase</keyword>
<evidence type="ECO:0000313" key="5">
    <source>
        <dbReference type="Proteomes" id="UP000247569"/>
    </source>
</evidence>
<comment type="caution">
    <text evidence="4">The sequence shown here is derived from an EMBL/GenBank/DDBJ whole genome shotgun (WGS) entry which is preliminary data.</text>
</comment>
<dbReference type="GO" id="GO:0016747">
    <property type="term" value="F:acyltransferase activity, transferring groups other than amino-acyl groups"/>
    <property type="evidence" value="ECO:0007669"/>
    <property type="project" value="InterPro"/>
</dbReference>
<keyword evidence="2" id="KW-0012">Acyltransferase</keyword>
<keyword evidence="5" id="KW-1185">Reference proteome</keyword>
<organism evidence="4 5">
    <name type="scientific">Nocardia tenerifensis</name>
    <dbReference type="NCBI Taxonomy" id="228006"/>
    <lineage>
        <taxon>Bacteria</taxon>
        <taxon>Bacillati</taxon>
        <taxon>Actinomycetota</taxon>
        <taxon>Actinomycetes</taxon>
        <taxon>Mycobacteriales</taxon>
        <taxon>Nocardiaceae</taxon>
        <taxon>Nocardia</taxon>
    </lineage>
</organism>
<accession>A0A318K057</accession>
<evidence type="ECO:0000256" key="1">
    <source>
        <dbReference type="ARBA" id="ARBA00022679"/>
    </source>
</evidence>
<dbReference type="PANTHER" id="PTHR43800:SF1">
    <property type="entry name" value="PEPTIDYL-LYSINE N-ACETYLTRANSFERASE YJAB"/>
    <property type="match status" value="1"/>
</dbReference>
<dbReference type="EMBL" id="QJKF01000011">
    <property type="protein sequence ID" value="PXX59890.1"/>
    <property type="molecule type" value="Genomic_DNA"/>
</dbReference>
<sequence length="184" mass="20092">MTGVSVIRPATEVDLPALQEIEIAAGKPFADIGMTAVAEDEPPSLETLREYQRAGRAWVWADDDDRPIGYLVLGVVDGAAHIDQVSVLPGYRGQRIGKRLIDHAVFWAKDHGMQSITLTTFLDVAWNGPYYERLGFRYLSDEEQTPGLRAIRAAEAAHGLDGSSRASMSADIATWSFDGTVSET</sequence>
<dbReference type="SUPFAM" id="SSF55729">
    <property type="entry name" value="Acyl-CoA N-acyltransferases (Nat)"/>
    <property type="match status" value="1"/>
</dbReference>
<dbReference type="InterPro" id="IPR000182">
    <property type="entry name" value="GNAT_dom"/>
</dbReference>
<keyword evidence="4" id="KW-0687">Ribonucleoprotein</keyword>
<dbReference type="CDD" id="cd04301">
    <property type="entry name" value="NAT_SF"/>
    <property type="match status" value="1"/>
</dbReference>
<dbReference type="GO" id="GO:0005840">
    <property type="term" value="C:ribosome"/>
    <property type="evidence" value="ECO:0007669"/>
    <property type="project" value="UniProtKB-KW"/>
</dbReference>
<evidence type="ECO:0000259" key="3">
    <source>
        <dbReference type="PROSITE" id="PS51186"/>
    </source>
</evidence>
<dbReference type="Proteomes" id="UP000247569">
    <property type="component" value="Unassembled WGS sequence"/>
</dbReference>
<dbReference type="Pfam" id="PF00583">
    <property type="entry name" value="Acetyltransf_1"/>
    <property type="match status" value="1"/>
</dbReference>
<keyword evidence="4" id="KW-0689">Ribosomal protein</keyword>
<evidence type="ECO:0000256" key="2">
    <source>
        <dbReference type="ARBA" id="ARBA00023315"/>
    </source>
</evidence>
<feature type="domain" description="N-acetyltransferase" evidence="3">
    <location>
        <begin position="5"/>
        <end position="155"/>
    </location>
</feature>
<name>A0A318K057_9NOCA</name>
<dbReference type="Gene3D" id="3.40.630.30">
    <property type="match status" value="1"/>
</dbReference>
<dbReference type="RefSeq" id="WP_051186416.1">
    <property type="nucleotide sequence ID" value="NZ_QJKF01000011.1"/>
</dbReference>
<reference evidence="4 5" key="1">
    <citation type="submission" date="2018-05" db="EMBL/GenBank/DDBJ databases">
        <title>Genomic Encyclopedia of Type Strains, Phase IV (KMG-IV): sequencing the most valuable type-strain genomes for metagenomic binning, comparative biology and taxonomic classification.</title>
        <authorList>
            <person name="Goeker M."/>
        </authorList>
    </citation>
    <scope>NUCLEOTIDE SEQUENCE [LARGE SCALE GENOMIC DNA]</scope>
    <source>
        <strain evidence="4 5">DSM 44704</strain>
    </source>
</reference>
<dbReference type="InterPro" id="IPR016181">
    <property type="entry name" value="Acyl_CoA_acyltransferase"/>
</dbReference>
<gene>
    <name evidence="4" type="ORF">DFR70_111277</name>
</gene>
<proteinExistence type="predicted"/>